<keyword evidence="1" id="KW-0472">Membrane</keyword>
<dbReference type="FunCoup" id="I7LWK2">
    <property type="interactions" value="20"/>
</dbReference>
<keyword evidence="1" id="KW-0812">Transmembrane</keyword>
<dbReference type="GeneID" id="7825636"/>
<evidence type="ECO:0000256" key="1">
    <source>
        <dbReference type="SAM" id="Phobius"/>
    </source>
</evidence>
<reference evidence="4" key="1">
    <citation type="journal article" date="2006" name="PLoS Biol.">
        <title>Macronuclear genome sequence of the ciliate Tetrahymena thermophila, a model eukaryote.</title>
        <authorList>
            <person name="Eisen J.A."/>
            <person name="Coyne R.S."/>
            <person name="Wu M."/>
            <person name="Wu D."/>
            <person name="Thiagarajan M."/>
            <person name="Wortman J.R."/>
            <person name="Badger J.H."/>
            <person name="Ren Q."/>
            <person name="Amedeo P."/>
            <person name="Jones K.M."/>
            <person name="Tallon L.J."/>
            <person name="Delcher A.L."/>
            <person name="Salzberg S.L."/>
            <person name="Silva J.C."/>
            <person name="Haas B.J."/>
            <person name="Majoros W.H."/>
            <person name="Farzad M."/>
            <person name="Carlton J.M."/>
            <person name="Smith R.K. Jr."/>
            <person name="Garg J."/>
            <person name="Pearlman R.E."/>
            <person name="Karrer K.M."/>
            <person name="Sun L."/>
            <person name="Manning G."/>
            <person name="Elde N.C."/>
            <person name="Turkewitz A.P."/>
            <person name="Asai D.J."/>
            <person name="Wilkes D.E."/>
            <person name="Wang Y."/>
            <person name="Cai H."/>
            <person name="Collins K."/>
            <person name="Stewart B.A."/>
            <person name="Lee S.R."/>
            <person name="Wilamowska K."/>
            <person name="Weinberg Z."/>
            <person name="Ruzzo W.L."/>
            <person name="Wloga D."/>
            <person name="Gaertig J."/>
            <person name="Frankel J."/>
            <person name="Tsao C.-C."/>
            <person name="Gorovsky M.A."/>
            <person name="Keeling P.J."/>
            <person name="Waller R.F."/>
            <person name="Patron N.J."/>
            <person name="Cherry J.M."/>
            <person name="Stover N.A."/>
            <person name="Krieger C.J."/>
            <person name="del Toro C."/>
            <person name="Ryder H.F."/>
            <person name="Williamson S.C."/>
            <person name="Barbeau R.A."/>
            <person name="Hamilton E.P."/>
            <person name="Orias E."/>
        </authorList>
    </citation>
    <scope>NUCLEOTIDE SEQUENCE [LARGE SCALE GENOMIC DNA]</scope>
    <source>
        <strain evidence="4">SB210</strain>
    </source>
</reference>
<accession>I7LWK2</accession>
<dbReference type="SUPFAM" id="SSF69593">
    <property type="entry name" value="Glycerol-3-phosphate (1)-acyltransferase"/>
    <property type="match status" value="2"/>
</dbReference>
<dbReference type="OrthoDB" id="2427554at2759"/>
<dbReference type="Proteomes" id="UP000009168">
    <property type="component" value="Unassembled WGS sequence"/>
</dbReference>
<dbReference type="GO" id="GO:0008654">
    <property type="term" value="P:phospholipid biosynthetic process"/>
    <property type="evidence" value="ECO:0007669"/>
    <property type="project" value="TreeGrafter"/>
</dbReference>
<sequence length="590" mass="67702">MVNHFVYNLVSKGIGGAFTSTFFKTIEIIGLENVPKDQPVIICSNHNNQFVDALLISSRMNRPVKFIVAAKSTRRPVIGQFSRALGGIPVERAQDLAKAGKGKIVSLKNGIMKGEGTEFTKEVQIGYTIIVQKVQGEFIVGTVVSDTELKVKQDEDVEDSEFSLPYKIVPKIDQHELYSHVWDALKNNDCIGIFPEGGSHDRTDFLPLKAGVCIMALGAMAQHNIQVNIVCCGLNYYACDKFRSKVIMEFGQPYKIPMEAAETYKKSKREAISELLHEIEYRLRDVTTSVPSYKELMAVYMARKIYLPESVKVSPKEELELNRRFAKGFLQMQEKPQIKQLFNKIREYKSLIKITSIEDYQVRTYEKDFKKNLMIFIYSIFTVLFHLIISLPGILINGPFGLLLNYLSEKERIKCQRESKVKVLGKDVVASYKLILAIVILPIQFFLLALLFFLIGPLFISSMYGHRLLYTSIFCIIYPTYNYIMILSTDRLWMHSKNLAGKFNCLFNEQQYLTLKAIRSNIQTQLREYVNEYGKEVFKNLDENKILNEKKLISVKQKGDIHQRIDNTIKRISSTELMQRIFSVLEDIGI</sequence>
<evidence type="ECO:0000313" key="4">
    <source>
        <dbReference type="Proteomes" id="UP000009168"/>
    </source>
</evidence>
<dbReference type="PANTHER" id="PTHR31605">
    <property type="entry name" value="GLYCEROL-3-PHOSPHATE O-ACYLTRANSFERASE 1"/>
    <property type="match status" value="1"/>
</dbReference>
<dbReference type="PANTHER" id="PTHR31605:SF0">
    <property type="entry name" value="GLYCEROL-3-PHOSPHATE O-ACYLTRANSFERASE 1"/>
    <property type="match status" value="1"/>
</dbReference>
<keyword evidence="1" id="KW-1133">Transmembrane helix</keyword>
<dbReference type="EMBL" id="GG662548">
    <property type="protein sequence ID" value="EAS02043.2"/>
    <property type="molecule type" value="Genomic_DNA"/>
</dbReference>
<gene>
    <name evidence="3" type="ORF">TTHERM_00502340</name>
</gene>
<dbReference type="InterPro" id="IPR052744">
    <property type="entry name" value="GPAT/DAPAT"/>
</dbReference>
<feature type="transmembrane region" description="Helical" evidence="1">
    <location>
        <begin position="428"/>
        <end position="456"/>
    </location>
</feature>
<dbReference type="CDD" id="cd07992">
    <property type="entry name" value="LPLAT_AAK14816-like"/>
    <property type="match status" value="1"/>
</dbReference>
<dbReference type="GO" id="GO:0016287">
    <property type="term" value="F:glycerone-phosphate O-acyltransferase activity"/>
    <property type="evidence" value="ECO:0007669"/>
    <property type="project" value="TreeGrafter"/>
</dbReference>
<dbReference type="AlphaFoldDB" id="I7LWK2"/>
<evidence type="ECO:0000259" key="2">
    <source>
        <dbReference type="SMART" id="SM00563"/>
    </source>
</evidence>
<keyword evidence="4" id="KW-1185">Reference proteome</keyword>
<evidence type="ECO:0000313" key="3">
    <source>
        <dbReference type="EMBL" id="EAS02043.2"/>
    </source>
</evidence>
<dbReference type="GO" id="GO:0004366">
    <property type="term" value="F:glycerol-3-phosphate O-acyltransferase activity"/>
    <property type="evidence" value="ECO:0007669"/>
    <property type="project" value="TreeGrafter"/>
</dbReference>
<dbReference type="Pfam" id="PF01553">
    <property type="entry name" value="Acyltransferase"/>
    <property type="match status" value="1"/>
</dbReference>
<feature type="transmembrane region" description="Helical" evidence="1">
    <location>
        <begin position="468"/>
        <end position="487"/>
    </location>
</feature>
<organism evidence="3 4">
    <name type="scientific">Tetrahymena thermophila (strain SB210)</name>
    <dbReference type="NCBI Taxonomy" id="312017"/>
    <lineage>
        <taxon>Eukaryota</taxon>
        <taxon>Sar</taxon>
        <taxon>Alveolata</taxon>
        <taxon>Ciliophora</taxon>
        <taxon>Intramacronucleata</taxon>
        <taxon>Oligohymenophorea</taxon>
        <taxon>Hymenostomatida</taxon>
        <taxon>Tetrahymenina</taxon>
        <taxon>Tetrahymenidae</taxon>
        <taxon>Tetrahymena</taxon>
    </lineage>
</organism>
<dbReference type="InterPro" id="IPR002123">
    <property type="entry name" value="Plipid/glycerol_acylTrfase"/>
</dbReference>
<feature type="domain" description="Phospholipid/glycerol acyltransferase" evidence="2">
    <location>
        <begin position="40"/>
        <end position="237"/>
    </location>
</feature>
<feature type="transmembrane region" description="Helical" evidence="1">
    <location>
        <begin position="375"/>
        <end position="407"/>
    </location>
</feature>
<dbReference type="eggNOG" id="ENOG502QQ2N">
    <property type="taxonomic scope" value="Eukaryota"/>
</dbReference>
<dbReference type="STRING" id="312017.I7LWK2"/>
<dbReference type="InParanoid" id="I7LWK2"/>
<dbReference type="HOGENOM" id="CLU_007860_1_1_1"/>
<name>I7LWK2_TETTS</name>
<proteinExistence type="predicted"/>
<dbReference type="SMART" id="SM00563">
    <property type="entry name" value="PlsC"/>
    <property type="match status" value="1"/>
</dbReference>
<dbReference type="RefSeq" id="XP_001022288.2">
    <property type="nucleotide sequence ID" value="XM_001022288.3"/>
</dbReference>
<dbReference type="OMA" id="IMALGCM"/>
<protein>
    <submittedName>
        <fullName evidence="3">Glycerol-3-phosphate O-acyltransferase</fullName>
    </submittedName>
</protein>
<dbReference type="KEGG" id="tet:TTHERM_00502340"/>